<proteinExistence type="predicted"/>
<dbReference type="SUPFAM" id="SSF48452">
    <property type="entry name" value="TPR-like"/>
    <property type="match status" value="1"/>
</dbReference>
<evidence type="ECO:0000256" key="4">
    <source>
        <dbReference type="ARBA" id="ARBA00022803"/>
    </source>
</evidence>
<evidence type="ECO:0000259" key="6">
    <source>
        <dbReference type="Pfam" id="PF23322"/>
    </source>
</evidence>
<feature type="domain" description="AIP/AIPL N-terminal FKBP-type PPIase" evidence="6">
    <location>
        <begin position="47"/>
        <end position="201"/>
    </location>
</feature>
<evidence type="ECO:0000256" key="5">
    <source>
        <dbReference type="PROSITE-ProRule" id="PRU00339"/>
    </source>
</evidence>
<comment type="caution">
    <text evidence="7">The sequence shown here is derived from an EMBL/GenBank/DDBJ whole genome shotgun (WGS) entry which is preliminary data.</text>
</comment>
<dbReference type="EMBL" id="CAXLJL010000079">
    <property type="protein sequence ID" value="CAL5131002.1"/>
    <property type="molecule type" value="Genomic_DNA"/>
</dbReference>
<dbReference type="Gene3D" id="1.25.40.10">
    <property type="entry name" value="Tetratricopeptide repeat domain"/>
    <property type="match status" value="1"/>
</dbReference>
<name>A0AAV2T687_CALDB</name>
<dbReference type="Gene3D" id="3.10.50.40">
    <property type="match status" value="1"/>
</dbReference>
<dbReference type="InterPro" id="IPR056277">
    <property type="entry name" value="PPIase_AIP"/>
</dbReference>
<gene>
    <name evidence="7" type="ORF">CDAUBV1_LOCUS3196</name>
</gene>
<evidence type="ECO:0000313" key="8">
    <source>
        <dbReference type="Proteomes" id="UP001497525"/>
    </source>
</evidence>
<dbReference type="FunFam" id="1.25.40.10:FF:000052">
    <property type="entry name" value="Aryl-hydrocarbon-interacting protein-like 1"/>
    <property type="match status" value="1"/>
</dbReference>
<dbReference type="GO" id="GO:0003755">
    <property type="term" value="F:peptidyl-prolyl cis-trans isomerase activity"/>
    <property type="evidence" value="ECO:0007669"/>
    <property type="project" value="InterPro"/>
</dbReference>
<evidence type="ECO:0000256" key="1">
    <source>
        <dbReference type="ARBA" id="ARBA00004496"/>
    </source>
</evidence>
<dbReference type="Pfam" id="PF23322">
    <property type="entry name" value="PPIase_AIP"/>
    <property type="match status" value="1"/>
</dbReference>
<dbReference type="PROSITE" id="PS50005">
    <property type="entry name" value="TPR"/>
    <property type="match status" value="1"/>
</dbReference>
<dbReference type="InterPro" id="IPR046357">
    <property type="entry name" value="PPIase_dom_sf"/>
</dbReference>
<evidence type="ECO:0000313" key="7">
    <source>
        <dbReference type="EMBL" id="CAL5131002.1"/>
    </source>
</evidence>
<keyword evidence="4 5" id="KW-0802">TPR repeat</keyword>
<dbReference type="InterPro" id="IPR011990">
    <property type="entry name" value="TPR-like_helical_dom_sf"/>
</dbReference>
<protein>
    <recommendedName>
        <fullName evidence="6">AIP/AIPL N-terminal FKBP-type PPIase domain-containing protein</fullName>
    </recommendedName>
</protein>
<dbReference type="InterPro" id="IPR019734">
    <property type="entry name" value="TPR_rpt"/>
</dbReference>
<dbReference type="Proteomes" id="UP001497525">
    <property type="component" value="Unassembled WGS sequence"/>
</dbReference>
<dbReference type="SMART" id="SM00028">
    <property type="entry name" value="TPR"/>
    <property type="match status" value="3"/>
</dbReference>
<dbReference type="AlphaFoldDB" id="A0AAV2T687"/>
<dbReference type="PANTHER" id="PTHR11242:SF0">
    <property type="entry name" value="TPR_REGION DOMAIN-CONTAINING PROTEIN"/>
    <property type="match status" value="1"/>
</dbReference>
<keyword evidence="2" id="KW-0963">Cytoplasm</keyword>
<dbReference type="SUPFAM" id="SSF54534">
    <property type="entry name" value="FKBP-like"/>
    <property type="match status" value="1"/>
</dbReference>
<dbReference type="InterPro" id="IPR039663">
    <property type="entry name" value="AIP/AIPL1/TTC9"/>
</dbReference>
<dbReference type="GO" id="GO:0005737">
    <property type="term" value="C:cytoplasm"/>
    <property type="evidence" value="ECO:0007669"/>
    <property type="project" value="UniProtKB-SubCell"/>
</dbReference>
<sequence length="385" mass="43836">MSEKLSKADRKHSRCKQELLEHLGAALKGWKPGDHPSTVKQDSPSMRNIQKRIVHGSTNPIPVNCEAPGGGLAYPKESKFIFHYQIRKLDEEHTVLDDTRKYGKLMELYSDKEFQIDFWEHCLGTMLPGEVASFIVPPERLLSFPAVNKKLRDYMLNKKGHAIKHCCGLMGLQEQGGLGYPDLDELMMKPEPLEFIFDLVRVDVPGTTRKEIWIMNPEEKAKIVPVLREEGNQLYAKGDYEGASARYKEALAVLEQLSLREKPGDPEWVELDQARVPLFVNLAQCQFKMKEYYAVIESTSEALSRDPNNVKALYRRSKAYTETWDLDLAAEDLKTVAKLMPEMAEAAATELKALEVKRSEQELKERRLLAGRLSLRSNAPTVAHR</sequence>
<comment type="subcellular location">
    <subcellularLocation>
        <location evidence="1">Cytoplasm</location>
    </subcellularLocation>
</comment>
<accession>A0AAV2T687</accession>
<keyword evidence="3" id="KW-0677">Repeat</keyword>
<organism evidence="7 8">
    <name type="scientific">Calicophoron daubneyi</name>
    <name type="common">Rumen fluke</name>
    <name type="synonym">Paramphistomum daubneyi</name>
    <dbReference type="NCBI Taxonomy" id="300641"/>
    <lineage>
        <taxon>Eukaryota</taxon>
        <taxon>Metazoa</taxon>
        <taxon>Spiralia</taxon>
        <taxon>Lophotrochozoa</taxon>
        <taxon>Platyhelminthes</taxon>
        <taxon>Trematoda</taxon>
        <taxon>Digenea</taxon>
        <taxon>Plagiorchiida</taxon>
        <taxon>Pronocephalata</taxon>
        <taxon>Paramphistomoidea</taxon>
        <taxon>Paramphistomidae</taxon>
        <taxon>Calicophoron</taxon>
    </lineage>
</organism>
<evidence type="ECO:0000256" key="2">
    <source>
        <dbReference type="ARBA" id="ARBA00022490"/>
    </source>
</evidence>
<reference evidence="7" key="1">
    <citation type="submission" date="2024-06" db="EMBL/GenBank/DDBJ databases">
        <authorList>
            <person name="Liu X."/>
            <person name="Lenzi L."/>
            <person name="Haldenby T S."/>
            <person name="Uol C."/>
        </authorList>
    </citation>
    <scope>NUCLEOTIDE SEQUENCE</scope>
</reference>
<feature type="repeat" description="TPR" evidence="5">
    <location>
        <begin position="276"/>
        <end position="309"/>
    </location>
</feature>
<evidence type="ECO:0000256" key="3">
    <source>
        <dbReference type="ARBA" id="ARBA00022737"/>
    </source>
</evidence>
<dbReference type="PANTHER" id="PTHR11242">
    <property type="entry name" value="ARYL HYDROCARBON RECEPTOR INTERACTING PROTEIN RELATED"/>
    <property type="match status" value="1"/>
</dbReference>